<proteinExistence type="inferred from homology"/>
<dbReference type="SUPFAM" id="SSF54695">
    <property type="entry name" value="POZ domain"/>
    <property type="match status" value="1"/>
</dbReference>
<feature type="region of interest" description="Disordered" evidence="5">
    <location>
        <begin position="1"/>
        <end position="29"/>
    </location>
</feature>
<dbReference type="Gene3D" id="3.30.710.10">
    <property type="entry name" value="Potassium Channel Kv1.1, Chain A"/>
    <property type="match status" value="1"/>
</dbReference>
<keyword evidence="9" id="KW-1185">Reference proteome</keyword>
<evidence type="ECO:0000256" key="4">
    <source>
        <dbReference type="SAM" id="Coils"/>
    </source>
</evidence>
<comment type="pathway">
    <text evidence="1">Protein modification; protein ubiquitination.</text>
</comment>
<evidence type="ECO:0000256" key="2">
    <source>
        <dbReference type="ARBA" id="ARBA00022786"/>
    </source>
</evidence>
<sequence length="681" mass="76413">MWESESEAHGGRRDHGVSSLDHDNHDGLKTDGFERRDQSWYVSSDIPSDLLVKVEGVSFHLHKYPLLSRSGKMNRIIYESSLEMEPSLVELDDIPGGPEAFELAAKFCYGIAVDLTASNISGLRCAAEYLDMTEDLEEGNLIFKTEAFLSYVVLSSWRDSIVVLKSCESLSPWAENLQIVRRCSESIAWKACANPRGIRWAYTGKPIKASSSPKWNNNGGDSKESSPSRSQQPVPPDWWFEDVSILRIDHFVRVVTAIKVKGMRFELIGASIMHYASKWLPGLTREGPAAMASEEPWNQGGGGLNLIVAGPANKDDLPSFQIREQRMVIESLISIIPPQKDCVSCSFLLRLLRLANMLKVAPALVTELEKRVGMQLEQSSLPDLLIPSFHKSETLYDVDLVQRLVEHFLVQEQMESSSPGQELGYETNPRSGSLNAKIKVARLLDSYLTEVSRDRNLSLTKFQVLAEALPESARTCDDGLYRAVDSYLKAHPTLTEHERKRLCRVMDCQKLSIDACMHAAQNERLPLRVVVQVLFSEQVKISNAIASSSLKESVESHYQPMISTRRQLLESTPQSFQEGWATAKKDINTLKFELESMKAKYLKLQSDMDNLQTQFEKMSSSSATTKPSKQSSSSPWTSGWKKLSKLTKMTSEAHEIGGPMSMMPSAEQATIRPRRWRNSIS</sequence>
<gene>
    <name evidence="8" type="ORF">Cni_G09163</name>
</gene>
<dbReference type="PROSITE" id="PS50097">
    <property type="entry name" value="BTB"/>
    <property type="match status" value="1"/>
</dbReference>
<protein>
    <submittedName>
        <fullName evidence="8">Root phototropism protein 3</fullName>
    </submittedName>
</protein>
<feature type="region of interest" description="Disordered" evidence="5">
    <location>
        <begin position="211"/>
        <end position="234"/>
    </location>
</feature>
<dbReference type="InterPro" id="IPR011333">
    <property type="entry name" value="SKP1/BTB/POZ_sf"/>
</dbReference>
<evidence type="ECO:0000313" key="9">
    <source>
        <dbReference type="Proteomes" id="UP001327560"/>
    </source>
</evidence>
<dbReference type="InterPro" id="IPR043454">
    <property type="entry name" value="NPH3/RPT2-like"/>
</dbReference>
<dbReference type="InterPro" id="IPR000210">
    <property type="entry name" value="BTB/POZ_dom"/>
</dbReference>
<evidence type="ECO:0000256" key="5">
    <source>
        <dbReference type="SAM" id="MobiDB-lite"/>
    </source>
</evidence>
<organism evidence="8 9">
    <name type="scientific">Canna indica</name>
    <name type="common">Indian-shot</name>
    <dbReference type="NCBI Taxonomy" id="4628"/>
    <lineage>
        <taxon>Eukaryota</taxon>
        <taxon>Viridiplantae</taxon>
        <taxon>Streptophyta</taxon>
        <taxon>Embryophyta</taxon>
        <taxon>Tracheophyta</taxon>
        <taxon>Spermatophyta</taxon>
        <taxon>Magnoliopsida</taxon>
        <taxon>Liliopsida</taxon>
        <taxon>Zingiberales</taxon>
        <taxon>Cannaceae</taxon>
        <taxon>Canna</taxon>
    </lineage>
</organism>
<evidence type="ECO:0000256" key="3">
    <source>
        <dbReference type="PROSITE-ProRule" id="PRU00982"/>
    </source>
</evidence>
<dbReference type="InterPro" id="IPR027356">
    <property type="entry name" value="NPH3_dom"/>
</dbReference>
<evidence type="ECO:0000259" key="6">
    <source>
        <dbReference type="PROSITE" id="PS50097"/>
    </source>
</evidence>
<dbReference type="PANTHER" id="PTHR32370">
    <property type="entry name" value="OS12G0117600 PROTEIN"/>
    <property type="match status" value="1"/>
</dbReference>
<dbReference type="Pfam" id="PF03000">
    <property type="entry name" value="NPH3"/>
    <property type="match status" value="1"/>
</dbReference>
<dbReference type="SMART" id="SM00225">
    <property type="entry name" value="BTB"/>
    <property type="match status" value="1"/>
</dbReference>
<dbReference type="PROSITE" id="PS51649">
    <property type="entry name" value="NPH3"/>
    <property type="match status" value="1"/>
</dbReference>
<dbReference type="EMBL" id="CP136892">
    <property type="protein sequence ID" value="WOL00450.1"/>
    <property type="molecule type" value="Genomic_DNA"/>
</dbReference>
<evidence type="ECO:0000259" key="7">
    <source>
        <dbReference type="PROSITE" id="PS51649"/>
    </source>
</evidence>
<feature type="compositionally biased region" description="Low complexity" evidence="5">
    <location>
        <begin position="617"/>
        <end position="641"/>
    </location>
</feature>
<dbReference type="Pfam" id="PF00651">
    <property type="entry name" value="BTB"/>
    <property type="match status" value="1"/>
</dbReference>
<feature type="coiled-coil region" evidence="4">
    <location>
        <begin position="587"/>
        <end position="614"/>
    </location>
</feature>
<dbReference type="CDD" id="cd18312">
    <property type="entry name" value="BTB_POZ_NPY3-like"/>
    <property type="match status" value="1"/>
</dbReference>
<keyword evidence="4" id="KW-0175">Coiled coil</keyword>
<feature type="domain" description="BTB" evidence="6">
    <location>
        <begin position="48"/>
        <end position="117"/>
    </location>
</feature>
<evidence type="ECO:0000313" key="8">
    <source>
        <dbReference type="EMBL" id="WOL00450.1"/>
    </source>
</evidence>
<feature type="domain" description="NPH3" evidence="7">
    <location>
        <begin position="237"/>
        <end position="540"/>
    </location>
</feature>
<dbReference type="AlphaFoldDB" id="A0AAQ3Q9D2"/>
<comment type="similarity">
    <text evidence="3">Belongs to the NPH3 family.</text>
</comment>
<feature type="compositionally biased region" description="Basic residues" evidence="5">
    <location>
        <begin position="672"/>
        <end position="681"/>
    </location>
</feature>
<accession>A0AAQ3Q9D2</accession>
<dbReference type="Proteomes" id="UP001327560">
    <property type="component" value="Chromosome 3"/>
</dbReference>
<evidence type="ECO:0000256" key="1">
    <source>
        <dbReference type="ARBA" id="ARBA00004906"/>
    </source>
</evidence>
<name>A0AAQ3Q9D2_9LILI</name>
<feature type="compositionally biased region" description="Polar residues" evidence="5">
    <location>
        <begin position="211"/>
        <end position="220"/>
    </location>
</feature>
<reference evidence="8 9" key="1">
    <citation type="submission" date="2023-10" db="EMBL/GenBank/DDBJ databases">
        <title>Chromosome-scale genome assembly provides insights into flower coloration mechanisms of Canna indica.</title>
        <authorList>
            <person name="Li C."/>
        </authorList>
    </citation>
    <scope>NUCLEOTIDE SEQUENCE [LARGE SCALE GENOMIC DNA]</scope>
    <source>
        <tissue evidence="8">Flower</tissue>
    </source>
</reference>
<feature type="region of interest" description="Disordered" evidence="5">
    <location>
        <begin position="616"/>
        <end position="681"/>
    </location>
</feature>
<keyword evidence="2" id="KW-0833">Ubl conjugation pathway</keyword>